<accession>A0ABU0FIK6</accession>
<proteinExistence type="predicted"/>
<keyword evidence="2" id="KW-1185">Reference proteome</keyword>
<dbReference type="Gene3D" id="3.40.50.2300">
    <property type="match status" value="2"/>
</dbReference>
<dbReference type="PANTHER" id="PTHR47628:SF1">
    <property type="entry name" value="ALIPHATIC AMIDASE EXPRESSION-REGULATING PROTEIN"/>
    <property type="match status" value="1"/>
</dbReference>
<dbReference type="InterPro" id="IPR039570">
    <property type="entry name" value="AmiC_PBP1"/>
</dbReference>
<dbReference type="PRINTS" id="PR00337">
    <property type="entry name" value="LEUILEVALBP"/>
</dbReference>
<evidence type="ECO:0000313" key="2">
    <source>
        <dbReference type="Proteomes" id="UP001237448"/>
    </source>
</evidence>
<dbReference type="PANTHER" id="PTHR47628">
    <property type="match status" value="1"/>
</dbReference>
<dbReference type="InterPro" id="IPR000709">
    <property type="entry name" value="Leu_Ile_Val-bd"/>
</dbReference>
<dbReference type="CDD" id="cd06357">
    <property type="entry name" value="PBP1_AmiC"/>
    <property type="match status" value="1"/>
</dbReference>
<protein>
    <submittedName>
        <fullName evidence="1">Branched-chain amino acid transport system substrate-binding protein</fullName>
    </submittedName>
</protein>
<dbReference type="Pfam" id="PF13433">
    <property type="entry name" value="Peripla_BP_5"/>
    <property type="match status" value="1"/>
</dbReference>
<dbReference type="SUPFAM" id="SSF53822">
    <property type="entry name" value="Periplasmic binding protein-like I"/>
    <property type="match status" value="1"/>
</dbReference>
<dbReference type="EMBL" id="JAUSVK010000001">
    <property type="protein sequence ID" value="MDQ0394341.1"/>
    <property type="molecule type" value="Genomic_DNA"/>
</dbReference>
<sequence length="387" mass="42126">MGSDHSPLLVGALYSQTGPTAYVERTQLNATLLAIEEANAAGGVGGREIVARTYDAQSDPTRFARVAEHLLDEDHVSLLIGCYMTNTRQAVVPVVERRGAILAYAAPYEGFEYSPNVIYGGAVPNQHILLLARHLMANRGKRFYLVGTRYTFPIESNRVMMTLVAEQKGQVLAERYVKLDAQRRELAAIVDDIKAKRPDVVFCTVVGEAASLFYALCRDADIPAHAAMASLTITEAELALMPPGLAEGHLTAATYFQSVSTEANRRFVRAYKARFGAHESVNAMAETAYGLTHMVLAAAGRQHSLDADALRAELARTTFEAPQGPIRLDPDNGHFYLWPRIGRVEADGQFAIVEESAAAVKPDPYLINHSLADWDPVSPVAMLGKTG</sequence>
<evidence type="ECO:0000313" key="1">
    <source>
        <dbReference type="EMBL" id="MDQ0394341.1"/>
    </source>
</evidence>
<gene>
    <name evidence="1" type="ORF">J3R73_004133</name>
</gene>
<dbReference type="InterPro" id="IPR028082">
    <property type="entry name" value="Peripla_BP_I"/>
</dbReference>
<dbReference type="Proteomes" id="UP001237448">
    <property type="component" value="Unassembled WGS sequence"/>
</dbReference>
<reference evidence="1 2" key="1">
    <citation type="submission" date="2023-07" db="EMBL/GenBank/DDBJ databases">
        <title>Genomic Encyclopedia of Type Strains, Phase IV (KMG-IV): sequencing the most valuable type-strain genomes for metagenomic binning, comparative biology and taxonomic classification.</title>
        <authorList>
            <person name="Goeker M."/>
        </authorList>
    </citation>
    <scope>NUCLEOTIDE SEQUENCE [LARGE SCALE GENOMIC DNA]</scope>
    <source>
        <strain evidence="1 2">DSM 5896</strain>
    </source>
</reference>
<name>A0ABU0FIK6_9HYPH</name>
<organism evidence="1 2">
    <name type="scientific">Labrys monachus</name>
    <dbReference type="NCBI Taxonomy" id="217067"/>
    <lineage>
        <taxon>Bacteria</taxon>
        <taxon>Pseudomonadati</taxon>
        <taxon>Pseudomonadota</taxon>
        <taxon>Alphaproteobacteria</taxon>
        <taxon>Hyphomicrobiales</taxon>
        <taxon>Xanthobacteraceae</taxon>
        <taxon>Labrys</taxon>
    </lineage>
</organism>
<comment type="caution">
    <text evidence="1">The sequence shown here is derived from an EMBL/GenBank/DDBJ whole genome shotgun (WGS) entry which is preliminary data.</text>
</comment>